<evidence type="ECO:0000259" key="2">
    <source>
        <dbReference type="Pfam" id="PF14501"/>
    </source>
</evidence>
<dbReference type="SUPFAM" id="SSF55874">
    <property type="entry name" value="ATPase domain of HSP90 chaperone/DNA topoisomerase II/histidine kinase"/>
    <property type="match status" value="1"/>
</dbReference>
<protein>
    <submittedName>
        <fullName evidence="3">ATP-binding protein</fullName>
    </submittedName>
</protein>
<feature type="domain" description="Sensor histidine kinase NatK-like C-terminal" evidence="2">
    <location>
        <begin position="331"/>
        <end position="436"/>
    </location>
</feature>
<dbReference type="AlphaFoldDB" id="A0A415EYG9"/>
<evidence type="ECO:0000256" key="1">
    <source>
        <dbReference type="SAM" id="Phobius"/>
    </source>
</evidence>
<keyword evidence="1" id="KW-0812">Transmembrane</keyword>
<dbReference type="Proteomes" id="UP000286288">
    <property type="component" value="Unassembled WGS sequence"/>
</dbReference>
<keyword evidence="3" id="KW-0547">Nucleotide-binding</keyword>
<sequence>MSPYQLSETPGIFYAIAYWMSTLLFVLLTKTEKLTKKKIGRVFVFLLILYLHMEIINADVSQVYFIPIIIISALIMFLFLFTTAEIPWKNALYFTARAFIVGEFAASLTYQIYYFLVLDFKVSFDYIGTYAFIFLGCSMLLGLLYKLEKRFVIESAEQVITYREIASVMIIVIVVFTMSNISYVYQNTPFSGSMARDIFNIRTMVDFGGVALLFAYHVQLNEMKQKFEVQKLESLLKNQMINYQTSERSIEIINQKYHDLKHLINVLKNDPLSQETQDYLAVMEKEINSYDLRMDTGNSVLDIVLTGKQIFCQKEKITFTVIADGASLSFMNSVDISTLFGNIIDNAIESVRKITKEDNRLIQLKISRKGEMLLICLENRYEEPLTFENGLPITTKKDKHFHGYGLKSVRETVNKYKGTMVIQTEDGWFELKLLFPVKHCMPKRG</sequence>
<dbReference type="InterPro" id="IPR032834">
    <property type="entry name" value="NatK-like_C"/>
</dbReference>
<comment type="caution">
    <text evidence="3">The sequence shown here is derived from an EMBL/GenBank/DDBJ whole genome shotgun (WGS) entry which is preliminary data.</text>
</comment>
<reference evidence="3 4" key="1">
    <citation type="submission" date="2018-08" db="EMBL/GenBank/DDBJ databases">
        <title>A genome reference for cultivated species of the human gut microbiota.</title>
        <authorList>
            <person name="Zou Y."/>
            <person name="Xue W."/>
            <person name="Luo G."/>
        </authorList>
    </citation>
    <scope>NUCLEOTIDE SEQUENCE [LARGE SCALE GENOMIC DNA]</scope>
    <source>
        <strain evidence="3 4">AF48-16</strain>
    </source>
</reference>
<feature type="transmembrane region" description="Helical" evidence="1">
    <location>
        <begin position="127"/>
        <end position="145"/>
    </location>
</feature>
<name>A0A415EYG9_ENTCA</name>
<evidence type="ECO:0000313" key="3">
    <source>
        <dbReference type="EMBL" id="RHK08323.1"/>
    </source>
</evidence>
<dbReference type="GO" id="GO:0005524">
    <property type="term" value="F:ATP binding"/>
    <property type="evidence" value="ECO:0007669"/>
    <property type="project" value="UniProtKB-KW"/>
</dbReference>
<organism evidence="3 4">
    <name type="scientific">Enterococcus casseliflavus</name>
    <name type="common">Enterococcus flavescens</name>
    <dbReference type="NCBI Taxonomy" id="37734"/>
    <lineage>
        <taxon>Bacteria</taxon>
        <taxon>Bacillati</taxon>
        <taxon>Bacillota</taxon>
        <taxon>Bacilli</taxon>
        <taxon>Lactobacillales</taxon>
        <taxon>Enterococcaceae</taxon>
        <taxon>Enterococcus</taxon>
    </lineage>
</organism>
<feature type="transmembrane region" description="Helical" evidence="1">
    <location>
        <begin position="165"/>
        <end position="186"/>
    </location>
</feature>
<feature type="transmembrane region" description="Helical" evidence="1">
    <location>
        <begin position="94"/>
        <end position="115"/>
    </location>
</feature>
<feature type="transmembrane region" description="Helical" evidence="1">
    <location>
        <begin position="12"/>
        <end position="28"/>
    </location>
</feature>
<dbReference type="Gene3D" id="3.30.565.10">
    <property type="entry name" value="Histidine kinase-like ATPase, C-terminal domain"/>
    <property type="match status" value="1"/>
</dbReference>
<keyword evidence="3" id="KW-0067">ATP-binding</keyword>
<dbReference type="Pfam" id="PF14501">
    <property type="entry name" value="HATPase_c_5"/>
    <property type="match status" value="1"/>
</dbReference>
<evidence type="ECO:0000313" key="4">
    <source>
        <dbReference type="Proteomes" id="UP000286288"/>
    </source>
</evidence>
<keyword evidence="1" id="KW-1133">Transmembrane helix</keyword>
<keyword evidence="1" id="KW-0472">Membrane</keyword>
<dbReference type="InterPro" id="IPR036890">
    <property type="entry name" value="HATPase_C_sf"/>
</dbReference>
<feature type="transmembrane region" description="Helical" evidence="1">
    <location>
        <begin position="64"/>
        <end position="82"/>
    </location>
</feature>
<proteinExistence type="predicted"/>
<feature type="transmembrane region" description="Helical" evidence="1">
    <location>
        <begin position="40"/>
        <end position="58"/>
    </location>
</feature>
<dbReference type="CDD" id="cd16935">
    <property type="entry name" value="HATPase_AgrC-ComD-like"/>
    <property type="match status" value="1"/>
</dbReference>
<dbReference type="EMBL" id="QRMZ01000001">
    <property type="protein sequence ID" value="RHK08323.1"/>
    <property type="molecule type" value="Genomic_DNA"/>
</dbReference>
<accession>A0A415EYG9</accession>
<gene>
    <name evidence="3" type="ORF">DW084_01250</name>
</gene>
<feature type="transmembrane region" description="Helical" evidence="1">
    <location>
        <begin position="198"/>
        <end position="216"/>
    </location>
</feature>